<dbReference type="AlphaFoldDB" id="A0A6I4SQF6"/>
<protein>
    <recommendedName>
        <fullName evidence="2">Ubiquinol-cytochrome c chaperone domain-containing protein</fullName>
    </recommendedName>
</protein>
<feature type="domain" description="Ubiquinol-cytochrome c chaperone" evidence="2">
    <location>
        <begin position="37"/>
        <end position="168"/>
    </location>
</feature>
<name>A0A6I4SQF6_9SPHN</name>
<keyword evidence="4" id="KW-1185">Reference proteome</keyword>
<dbReference type="Pfam" id="PF03981">
    <property type="entry name" value="Ubiq_cyt_C_chap"/>
    <property type="match status" value="1"/>
</dbReference>
<organism evidence="3 4">
    <name type="scientific">Pontixanthobacter gangjinensis</name>
    <dbReference type="NCBI Taxonomy" id="1028742"/>
    <lineage>
        <taxon>Bacteria</taxon>
        <taxon>Pseudomonadati</taxon>
        <taxon>Pseudomonadota</taxon>
        <taxon>Alphaproteobacteria</taxon>
        <taxon>Sphingomonadales</taxon>
        <taxon>Erythrobacteraceae</taxon>
        <taxon>Pontixanthobacter</taxon>
    </lineage>
</organism>
<dbReference type="InterPro" id="IPR021150">
    <property type="entry name" value="Ubiq_cyt_c_chap"/>
</dbReference>
<dbReference type="EMBL" id="WTYS01000001">
    <property type="protein sequence ID" value="MXO57869.1"/>
    <property type="molecule type" value="Genomic_DNA"/>
</dbReference>
<dbReference type="RefSeq" id="WP_160598900.1">
    <property type="nucleotide sequence ID" value="NZ_WTYS01000001.1"/>
</dbReference>
<comment type="caution">
    <text evidence="3">The sequence shown here is derived from an EMBL/GenBank/DDBJ whole genome shotgun (WGS) entry which is preliminary data.</text>
</comment>
<dbReference type="OrthoDB" id="7158889at2"/>
<evidence type="ECO:0000259" key="2">
    <source>
        <dbReference type="Pfam" id="PF03981"/>
    </source>
</evidence>
<evidence type="ECO:0000313" key="4">
    <source>
        <dbReference type="Proteomes" id="UP000468943"/>
    </source>
</evidence>
<evidence type="ECO:0000313" key="3">
    <source>
        <dbReference type="EMBL" id="MXO57869.1"/>
    </source>
</evidence>
<reference evidence="3 4" key="1">
    <citation type="submission" date="2019-12" db="EMBL/GenBank/DDBJ databases">
        <title>Genomic-based taxomic classification of the family Erythrobacteraceae.</title>
        <authorList>
            <person name="Xu L."/>
        </authorList>
    </citation>
    <scope>NUCLEOTIDE SEQUENCE [LARGE SCALE GENOMIC DNA]</scope>
    <source>
        <strain evidence="3 4">JCM 17802</strain>
    </source>
</reference>
<comment type="similarity">
    <text evidence="1">Belongs to the UPF0174 family.</text>
</comment>
<dbReference type="Proteomes" id="UP000468943">
    <property type="component" value="Unassembled WGS sequence"/>
</dbReference>
<accession>A0A6I4SQF6</accession>
<gene>
    <name evidence="3" type="ORF">GRI36_13405</name>
</gene>
<sequence>MSFLSRLFGTAPDPKEALRPLYSGVIRTARDPAWFRECGAADTVDGRFEMITNVTAMVMLRMEANPELLPSSARLTELFVEDMDGQLRETGLGDPTLGKKMGKMMEALGGRIGAYRDALTEGPGAMKDAVERNVTLADGTSPDAMAARLVNLHGALAALSDEQLLNGDLPA</sequence>
<evidence type="ECO:0000256" key="1">
    <source>
        <dbReference type="ARBA" id="ARBA00006436"/>
    </source>
</evidence>
<proteinExistence type="inferred from homology"/>